<dbReference type="PANTHER" id="PTHR11365:SF10">
    <property type="entry name" value="HYDANTOINASE_OXOPROLINASE"/>
    <property type="match status" value="1"/>
</dbReference>
<dbReference type="Pfam" id="PF06032">
    <property type="entry name" value="S-Me-THD_N"/>
    <property type="match status" value="1"/>
</dbReference>
<name>A0A1Y2FSP8_PROLT</name>
<accession>A0A1Y2FSP8</accession>
<feature type="domain" description="S-Me-THD-like C-terminal" evidence="5">
    <location>
        <begin position="769"/>
        <end position="979"/>
    </location>
</feature>
<dbReference type="InterPro" id="IPR024071">
    <property type="entry name" value="S-Me-THD_C_sf"/>
</dbReference>
<dbReference type="FunFam" id="3.40.1610.10:FF:000001">
    <property type="entry name" value="Hydantoinase, putative"/>
    <property type="match status" value="1"/>
</dbReference>
<feature type="domain" description="S-Me-THD N-terminal" evidence="4">
    <location>
        <begin position="607"/>
        <end position="766"/>
    </location>
</feature>
<evidence type="ECO:0000313" key="7">
    <source>
        <dbReference type="Proteomes" id="UP000193685"/>
    </source>
</evidence>
<dbReference type="GeneID" id="63787505"/>
<dbReference type="SUPFAM" id="SSF53067">
    <property type="entry name" value="Actin-like ATPase domain"/>
    <property type="match status" value="2"/>
</dbReference>
<feature type="domain" description="Hydantoinase/oxoprolinase N-terminal" evidence="3">
    <location>
        <begin position="20"/>
        <end position="200"/>
    </location>
</feature>
<dbReference type="PANTHER" id="PTHR11365">
    <property type="entry name" value="5-OXOPROLINASE RELATED"/>
    <property type="match status" value="1"/>
</dbReference>
<feature type="domain" description="Hydantoinase A/oxoprolinase" evidence="2">
    <location>
        <begin position="220"/>
        <end position="395"/>
    </location>
</feature>
<keyword evidence="7" id="KW-1185">Reference proteome</keyword>
<evidence type="ECO:0008006" key="8">
    <source>
        <dbReference type="Google" id="ProtNLM"/>
    </source>
</evidence>
<comment type="caution">
    <text evidence="6">The sequence shown here is derived from an EMBL/GenBank/DDBJ whole genome shotgun (WGS) entry which is preliminary data.</text>
</comment>
<dbReference type="Gene3D" id="2.40.390.10">
    <property type="entry name" value="CV3147-like"/>
    <property type="match status" value="1"/>
</dbReference>
<proteinExistence type="predicted"/>
<dbReference type="RefSeq" id="XP_040727879.1">
    <property type="nucleotide sequence ID" value="XM_040870906.1"/>
</dbReference>
<dbReference type="InterPro" id="IPR002821">
    <property type="entry name" value="Hydantoinase_A"/>
</dbReference>
<evidence type="ECO:0000259" key="4">
    <source>
        <dbReference type="Pfam" id="PF06032"/>
    </source>
</evidence>
<dbReference type="Pfam" id="PF01968">
    <property type="entry name" value="Hydantoinase_A"/>
    <property type="match status" value="1"/>
</dbReference>
<evidence type="ECO:0000256" key="1">
    <source>
        <dbReference type="SAM" id="MobiDB-lite"/>
    </source>
</evidence>
<feature type="compositionally biased region" description="Polar residues" evidence="1">
    <location>
        <begin position="1052"/>
        <end position="1061"/>
    </location>
</feature>
<dbReference type="EMBL" id="MCFI01000002">
    <property type="protein sequence ID" value="ORY87023.1"/>
    <property type="molecule type" value="Genomic_DNA"/>
</dbReference>
<feature type="compositionally biased region" description="Basic and acidic residues" evidence="1">
    <location>
        <begin position="1232"/>
        <end position="1248"/>
    </location>
</feature>
<dbReference type="InterPro" id="IPR048350">
    <property type="entry name" value="S-Me-THD-like_C"/>
</dbReference>
<sequence length="1288" mass="138981">MAPSVDNLSALYNATKKSYRIGVDVGGTNSDAVLVCDAEKSSPNCGVVAHYKTATTVDVTDGIEVAISQVLKSSNVDPSQIAVVVIGTTHFINAVVEQDQGRLDSVAVIRLSAHFTRSTPPFSDFPPALKQIMCGYYAFCAGGCNIDGDEIASICPDELRAEARKIRDMGLRTVVLTGVYSPIDETFLQEENAREIMSQEVPELVIVCSRDIANVGLLERENAAILNASILRFAQRTIRGFKAVLKRLDLSCGLYLTQNDGTIVSGTIAAKLPIKTFSSGATNSMRGAAYLSREARSGKDGNCKMIVVDIGGTTADVGMLLPSGFPRQASAFVSIEGVRINYSMPHVTSIGLGGGSIVRSTKNGVTVGPDSVGYKLSTEALVFGGGTQTASDIAVRNGNAKMGSIDLVQGISLDFTTAAQEKVCEMLTNVVDLMKTSPEPIPVLLVGGGSIIAPDSLPGASVVIRPPFHDVANAVGASIARVSGTVDCIEDLADRSLQDVIARCTAKAKQRAIEAGADEHTISVAELDTIPIQYTANRIRVIVKCVGDLDITNLSRTVQDDSDDLEDFTPARPTAKASSNTRELDVDMDTYKPTINKNREWVVSEIDLKLMSMGCYVLGCAGGGSPYPEYLQLRDMLRAGHVLRIAEVEAFKDCETVLWGGHMGSPAVSVERLGAEEVVDAMRELLDYTRTPSYSAVMSLEIGGGNGLQPLIMGSSKFFDRPCLDADWMGRAYPTYWQTTICVYERDSLVPAAIASGDGKNMIMTKASNDRIVDTALRAACTEMGSRVGMAVKPTTVDRVRKYAVLNTMSLAWRIGRAIYVCQRKAQVMQVADRIIDQVGGPTTAKKLFAGKIVEVESKVSKGHSYGSITIEPLSKDADEGAAPCFKTDGLLRIPFKNENILAEWESPAGVREIIASVPDLVCVLDSQSGENLGVPEFRYGLRVTVLGITASPRWTDTPAGLELGGPQAFGYDFEYKPLGVYVEPKSVIAEASDFGQGANLLGNPSYGYRQGGLPNMPEYPIAMNDLKKPKFAVIGDDGSVTTDSPKAEQPEASSRHTSQAVERPTLPAVAILDDKESEAGGWASAETHRPHQDQQLPRFGGQPPSGFQRPNTVSAAQLSMPGQQQYGSDPFARQPRFARPPPGSYDNQPPRRLPEPPRQQLQQPYQQQQQQSQSNYSVPNSGGRPQPGASDRNVQQRPRWQETQDRSTPFSQRPPPLVAPQPRAPVPDWRQVGERFPEESVRTDTPDHTTLPPYPASSPGRSRNDSPDILSDIYGQYNDQPASGRFR</sequence>
<feature type="region of interest" description="Disordered" evidence="1">
    <location>
        <begin position="1034"/>
        <end position="1288"/>
    </location>
</feature>
<reference evidence="6 7" key="1">
    <citation type="submission" date="2016-07" db="EMBL/GenBank/DDBJ databases">
        <title>Pervasive Adenine N6-methylation of Active Genes in Fungi.</title>
        <authorList>
            <consortium name="DOE Joint Genome Institute"/>
            <person name="Mondo S.J."/>
            <person name="Dannebaum R.O."/>
            <person name="Kuo R.C."/>
            <person name="Labutti K."/>
            <person name="Haridas S."/>
            <person name="Kuo A."/>
            <person name="Salamov A."/>
            <person name="Ahrendt S.R."/>
            <person name="Lipzen A."/>
            <person name="Sullivan W."/>
            <person name="Andreopoulos W.B."/>
            <person name="Clum A."/>
            <person name="Lindquist E."/>
            <person name="Daum C."/>
            <person name="Ramamoorthy G.K."/>
            <person name="Gryganskyi A."/>
            <person name="Culley D."/>
            <person name="Magnuson J.K."/>
            <person name="James T.Y."/>
            <person name="O'Malley M.A."/>
            <person name="Stajich J.E."/>
            <person name="Spatafora J.W."/>
            <person name="Visel A."/>
            <person name="Grigoriev I.V."/>
        </authorList>
    </citation>
    <scope>NUCLEOTIDE SEQUENCE [LARGE SCALE GENOMIC DNA]</scope>
    <source>
        <strain evidence="6 7">12-1054</strain>
    </source>
</reference>
<dbReference type="OrthoDB" id="5404895at2759"/>
<dbReference type="Pfam" id="PF05378">
    <property type="entry name" value="Hydant_A_N"/>
    <property type="match status" value="1"/>
</dbReference>
<dbReference type="Gene3D" id="3.40.1610.10">
    <property type="entry name" value="CV3147-like domain"/>
    <property type="match status" value="1"/>
</dbReference>
<dbReference type="SUPFAM" id="SSF160991">
    <property type="entry name" value="CV3147-like"/>
    <property type="match status" value="1"/>
</dbReference>
<dbReference type="Proteomes" id="UP000193685">
    <property type="component" value="Unassembled WGS sequence"/>
</dbReference>
<dbReference type="GO" id="GO:0016787">
    <property type="term" value="F:hydrolase activity"/>
    <property type="evidence" value="ECO:0007669"/>
    <property type="project" value="InterPro"/>
</dbReference>
<evidence type="ECO:0000313" key="6">
    <source>
        <dbReference type="EMBL" id="ORY87023.1"/>
    </source>
</evidence>
<evidence type="ECO:0000259" key="3">
    <source>
        <dbReference type="Pfam" id="PF05378"/>
    </source>
</evidence>
<dbReference type="InterPro" id="IPR043129">
    <property type="entry name" value="ATPase_NBD"/>
</dbReference>
<evidence type="ECO:0000259" key="2">
    <source>
        <dbReference type="Pfam" id="PF01968"/>
    </source>
</evidence>
<dbReference type="Pfam" id="PF20906">
    <property type="entry name" value="S-Me-THD_C"/>
    <property type="match status" value="1"/>
</dbReference>
<dbReference type="InterPro" id="IPR027479">
    <property type="entry name" value="S-Me-THD_N_sf"/>
</dbReference>
<gene>
    <name evidence="6" type="ORF">BCR37DRAFT_390741</name>
</gene>
<feature type="compositionally biased region" description="Polar residues" evidence="1">
    <location>
        <begin position="1109"/>
        <end position="1128"/>
    </location>
</feature>
<dbReference type="InterPro" id="IPR008040">
    <property type="entry name" value="Hydant_A_N"/>
</dbReference>
<feature type="compositionally biased region" description="Low complexity" evidence="1">
    <location>
        <begin position="1159"/>
        <end position="1174"/>
    </location>
</feature>
<dbReference type="InterPro" id="IPR045079">
    <property type="entry name" value="Oxoprolinase-like"/>
</dbReference>
<feature type="compositionally biased region" description="Pro residues" evidence="1">
    <location>
        <begin position="1213"/>
        <end position="1226"/>
    </location>
</feature>
<dbReference type="STRING" id="56484.A0A1Y2FSP8"/>
<dbReference type="InterPro" id="IPR010318">
    <property type="entry name" value="S-Me-THD_N"/>
</dbReference>
<dbReference type="OMA" id="RVNYSMP"/>
<organism evidence="6 7">
    <name type="scientific">Protomyces lactucae-debilis</name>
    <dbReference type="NCBI Taxonomy" id="2754530"/>
    <lineage>
        <taxon>Eukaryota</taxon>
        <taxon>Fungi</taxon>
        <taxon>Dikarya</taxon>
        <taxon>Ascomycota</taxon>
        <taxon>Taphrinomycotina</taxon>
        <taxon>Taphrinomycetes</taxon>
        <taxon>Taphrinales</taxon>
        <taxon>Protomycetaceae</taxon>
        <taxon>Protomyces</taxon>
    </lineage>
</organism>
<feature type="region of interest" description="Disordered" evidence="1">
    <location>
        <begin position="562"/>
        <end position="583"/>
    </location>
</feature>
<protein>
    <recommendedName>
        <fullName evidence="8">Hydantoinase/oxoprolinase-domain-containing protein</fullName>
    </recommendedName>
</protein>
<evidence type="ECO:0000259" key="5">
    <source>
        <dbReference type="Pfam" id="PF20906"/>
    </source>
</evidence>